<evidence type="ECO:0000256" key="4">
    <source>
        <dbReference type="ARBA" id="ARBA00022679"/>
    </source>
</evidence>
<evidence type="ECO:0000256" key="2">
    <source>
        <dbReference type="ARBA" id="ARBA00004906"/>
    </source>
</evidence>
<feature type="domain" description="U-box" evidence="6">
    <location>
        <begin position="75"/>
        <end position="209"/>
    </location>
</feature>
<dbReference type="EMBL" id="JACEFO010002465">
    <property type="protein sequence ID" value="KAF8659259.1"/>
    <property type="molecule type" value="Genomic_DNA"/>
</dbReference>
<gene>
    <name evidence="7" type="ORF">HU200_058635</name>
</gene>
<dbReference type="SUPFAM" id="SSF57850">
    <property type="entry name" value="RING/U-box"/>
    <property type="match status" value="2"/>
</dbReference>
<dbReference type="GO" id="GO:0061630">
    <property type="term" value="F:ubiquitin protein ligase activity"/>
    <property type="evidence" value="ECO:0007669"/>
    <property type="project" value="UniProtKB-EC"/>
</dbReference>
<dbReference type="PROSITE" id="PS51698">
    <property type="entry name" value="U_BOX"/>
    <property type="match status" value="1"/>
</dbReference>
<keyword evidence="8" id="KW-1185">Reference proteome</keyword>
<dbReference type="InterPro" id="IPR045210">
    <property type="entry name" value="RING-Ubox_PUB"/>
</dbReference>
<keyword evidence="5" id="KW-0833">Ubl conjugation pathway</keyword>
<evidence type="ECO:0000313" key="8">
    <source>
        <dbReference type="Proteomes" id="UP000636709"/>
    </source>
</evidence>
<dbReference type="EC" id="2.3.2.27" evidence="3"/>
<evidence type="ECO:0000256" key="5">
    <source>
        <dbReference type="ARBA" id="ARBA00022786"/>
    </source>
</evidence>
<name>A0A835AD64_9POAL</name>
<dbReference type="FunFam" id="1.25.10.10:FF:000330">
    <property type="entry name" value="RING-type E3 ubiquitin transferase"/>
    <property type="match status" value="1"/>
</dbReference>
<dbReference type="CDD" id="cd16664">
    <property type="entry name" value="RING-Ubox_PUB"/>
    <property type="match status" value="1"/>
</dbReference>
<dbReference type="PANTHER" id="PTHR23315">
    <property type="entry name" value="U BOX DOMAIN-CONTAINING"/>
    <property type="match status" value="1"/>
</dbReference>
<sequence length="520" mass="56515">MAKPTPVASAEEAAALRRRLRRLVAAVAAGSADAEAFDEAAEALVKLRDAELGPRKDRAAPAAGGVNKGGTEVAAVPEQFLCPISSEIMRDPVVLASGQVFAYLAFPRFDWIRLDGRYLLKVKTVSVVFGSGSVAGLLSAQVMSLSRCAPETTLVLAVQTYDRRFIQEWLSSGNRTCPQTQQVLSNTILIQNHLVRSMISQWCTDNEITLPPVENQEEDLVTNNERKTFSKIFQRIASSSNLSEQREAIKDLRLLTKCNSSLRAAIGEKPESISQMISTVSNPELENNAEVLEDMVTAILNLSIHESNKKIIGDDPLAIPFLIRALQSGTMEARSNAAAAIFSLSALNSNKAKIGELGAMRPLVDLLEQGSMIAKKDAASAIFNLCMLHENKSRATKSGVIDVTLKAIADDSLVDESLAILALLCGDHETVEEIGETGGVASMLHIIKEDQCKRNKENAAAVLFAVCMYDRTKLREVAEDESLNGSLAWLTQNGTSRARRKATGILDKMKRAVHHTHYSC</sequence>
<evidence type="ECO:0000256" key="3">
    <source>
        <dbReference type="ARBA" id="ARBA00012483"/>
    </source>
</evidence>
<dbReference type="SUPFAM" id="SSF48371">
    <property type="entry name" value="ARM repeat"/>
    <property type="match status" value="1"/>
</dbReference>
<dbReference type="GO" id="GO:0016567">
    <property type="term" value="P:protein ubiquitination"/>
    <property type="evidence" value="ECO:0007669"/>
    <property type="project" value="UniProtKB-UniPathway"/>
</dbReference>
<evidence type="ECO:0000259" key="6">
    <source>
        <dbReference type="PROSITE" id="PS51698"/>
    </source>
</evidence>
<dbReference type="InterPro" id="IPR011989">
    <property type="entry name" value="ARM-like"/>
</dbReference>
<evidence type="ECO:0000313" key="7">
    <source>
        <dbReference type="EMBL" id="KAF8659259.1"/>
    </source>
</evidence>
<keyword evidence="4" id="KW-0808">Transferase</keyword>
<protein>
    <recommendedName>
        <fullName evidence="3">RING-type E3 ubiquitin transferase</fullName>
        <ecNumber evidence="3">2.3.2.27</ecNumber>
    </recommendedName>
</protein>
<dbReference type="Pfam" id="PF25598">
    <property type="entry name" value="ARM_PUB"/>
    <property type="match status" value="1"/>
</dbReference>
<dbReference type="InterPro" id="IPR013083">
    <property type="entry name" value="Znf_RING/FYVE/PHD"/>
</dbReference>
<dbReference type="Pfam" id="PF04564">
    <property type="entry name" value="U-box"/>
    <property type="match status" value="2"/>
</dbReference>
<comment type="pathway">
    <text evidence="2">Protein modification; protein ubiquitination.</text>
</comment>
<comment type="catalytic activity">
    <reaction evidence="1">
        <text>S-ubiquitinyl-[E2 ubiquitin-conjugating enzyme]-L-cysteine + [acceptor protein]-L-lysine = [E2 ubiquitin-conjugating enzyme]-L-cysteine + N(6)-ubiquitinyl-[acceptor protein]-L-lysine.</text>
        <dbReference type="EC" id="2.3.2.27"/>
    </reaction>
</comment>
<dbReference type="Proteomes" id="UP000636709">
    <property type="component" value="Unassembled WGS sequence"/>
</dbReference>
<accession>A0A835AD64</accession>
<proteinExistence type="predicted"/>
<comment type="caution">
    <text evidence="7">The sequence shown here is derived from an EMBL/GenBank/DDBJ whole genome shotgun (WGS) entry which is preliminary data.</text>
</comment>
<dbReference type="SMART" id="SM00504">
    <property type="entry name" value="Ubox"/>
    <property type="match status" value="2"/>
</dbReference>
<dbReference type="InterPro" id="IPR058678">
    <property type="entry name" value="ARM_PUB"/>
</dbReference>
<dbReference type="UniPathway" id="UPA00143"/>
<dbReference type="InterPro" id="IPR016024">
    <property type="entry name" value="ARM-type_fold"/>
</dbReference>
<dbReference type="InterPro" id="IPR003613">
    <property type="entry name" value="Ubox_domain"/>
</dbReference>
<organism evidence="7 8">
    <name type="scientific">Digitaria exilis</name>
    <dbReference type="NCBI Taxonomy" id="1010633"/>
    <lineage>
        <taxon>Eukaryota</taxon>
        <taxon>Viridiplantae</taxon>
        <taxon>Streptophyta</taxon>
        <taxon>Embryophyta</taxon>
        <taxon>Tracheophyta</taxon>
        <taxon>Spermatophyta</taxon>
        <taxon>Magnoliopsida</taxon>
        <taxon>Liliopsida</taxon>
        <taxon>Poales</taxon>
        <taxon>Poaceae</taxon>
        <taxon>PACMAD clade</taxon>
        <taxon>Panicoideae</taxon>
        <taxon>Panicodae</taxon>
        <taxon>Paniceae</taxon>
        <taxon>Anthephorinae</taxon>
        <taxon>Digitaria</taxon>
    </lineage>
</organism>
<reference evidence="7" key="1">
    <citation type="submission" date="2020-07" db="EMBL/GenBank/DDBJ databases">
        <title>Genome sequence and genetic diversity analysis of an under-domesticated orphan crop, white fonio (Digitaria exilis).</title>
        <authorList>
            <person name="Bennetzen J.L."/>
            <person name="Chen S."/>
            <person name="Ma X."/>
            <person name="Wang X."/>
            <person name="Yssel A.E.J."/>
            <person name="Chaluvadi S.R."/>
            <person name="Johnson M."/>
            <person name="Gangashetty P."/>
            <person name="Hamidou F."/>
            <person name="Sanogo M.D."/>
            <person name="Zwaenepoel A."/>
            <person name="Wallace J."/>
            <person name="Van De Peer Y."/>
            <person name="Van Deynze A."/>
        </authorList>
    </citation>
    <scope>NUCLEOTIDE SEQUENCE</scope>
    <source>
        <tissue evidence="7">Leaves</tissue>
    </source>
</reference>
<dbReference type="OrthoDB" id="7537227at2759"/>
<dbReference type="Gene3D" id="3.30.40.10">
    <property type="entry name" value="Zinc/RING finger domain, C3HC4 (zinc finger)"/>
    <property type="match status" value="2"/>
</dbReference>
<dbReference type="Gene3D" id="1.25.10.10">
    <property type="entry name" value="Leucine-rich Repeat Variant"/>
    <property type="match status" value="1"/>
</dbReference>
<evidence type="ECO:0000256" key="1">
    <source>
        <dbReference type="ARBA" id="ARBA00000900"/>
    </source>
</evidence>
<dbReference type="AlphaFoldDB" id="A0A835AD64"/>
<dbReference type="PANTHER" id="PTHR23315:SF253">
    <property type="entry name" value="U-BOX DOMAIN-CONTAINING PROTEIN 9"/>
    <property type="match status" value="1"/>
</dbReference>